<dbReference type="Proteomes" id="UP001314229">
    <property type="component" value="Unassembled WGS sequence"/>
</dbReference>
<keyword evidence="2" id="KW-1185">Reference proteome</keyword>
<reference evidence="1 2" key="1">
    <citation type="submission" date="2024-01" db="EMBL/GenBank/DDBJ databases">
        <authorList>
            <person name="Alioto T."/>
            <person name="Alioto T."/>
            <person name="Gomez Garrido J."/>
        </authorList>
    </citation>
    <scope>NUCLEOTIDE SEQUENCE [LARGE SCALE GENOMIC DNA]</scope>
</reference>
<proteinExistence type="predicted"/>
<sequence length="51" mass="5745">MAALGSVLSRNRSKRLKCTWKKARRLTKCAVTSNESGSVEELHIHFKKVTS</sequence>
<dbReference type="AlphaFoldDB" id="A0AAV1PC00"/>
<comment type="caution">
    <text evidence="1">The sequence shown here is derived from an EMBL/GenBank/DDBJ whole genome shotgun (WGS) entry which is preliminary data.</text>
</comment>
<protein>
    <submittedName>
        <fullName evidence="1">Uncharacterized protein</fullName>
    </submittedName>
</protein>
<evidence type="ECO:0000313" key="2">
    <source>
        <dbReference type="Proteomes" id="UP001314229"/>
    </source>
</evidence>
<name>A0AAV1PC00_SCOSC</name>
<dbReference type="EMBL" id="CAWUFR010000131">
    <property type="protein sequence ID" value="CAK6969173.1"/>
    <property type="molecule type" value="Genomic_DNA"/>
</dbReference>
<organism evidence="1 2">
    <name type="scientific">Scomber scombrus</name>
    <name type="common">Atlantic mackerel</name>
    <name type="synonym">Scomber vernalis</name>
    <dbReference type="NCBI Taxonomy" id="13677"/>
    <lineage>
        <taxon>Eukaryota</taxon>
        <taxon>Metazoa</taxon>
        <taxon>Chordata</taxon>
        <taxon>Craniata</taxon>
        <taxon>Vertebrata</taxon>
        <taxon>Euteleostomi</taxon>
        <taxon>Actinopterygii</taxon>
        <taxon>Neopterygii</taxon>
        <taxon>Teleostei</taxon>
        <taxon>Neoteleostei</taxon>
        <taxon>Acanthomorphata</taxon>
        <taxon>Pelagiaria</taxon>
        <taxon>Scombriformes</taxon>
        <taxon>Scombridae</taxon>
        <taxon>Scomber</taxon>
    </lineage>
</organism>
<evidence type="ECO:0000313" key="1">
    <source>
        <dbReference type="EMBL" id="CAK6969173.1"/>
    </source>
</evidence>
<accession>A0AAV1PC00</accession>
<gene>
    <name evidence="1" type="ORF">FSCOSCO3_A030765</name>
</gene>